<name>A0A9W6KB96_9PSED</name>
<evidence type="ECO:0000256" key="1">
    <source>
        <dbReference type="SAM" id="Phobius"/>
    </source>
</evidence>
<proteinExistence type="predicted"/>
<accession>A0A9W6KB96</accession>
<comment type="caution">
    <text evidence="2">The sequence shown here is derived from an EMBL/GenBank/DDBJ whole genome shotgun (WGS) entry which is preliminary data.</text>
</comment>
<keyword evidence="1" id="KW-0472">Membrane</keyword>
<sequence>MFTYLSCPRNVLHISNQLLLGGLALLVVGVFVAYGYEGRLSLPTLVAAHAGVILGPTALKIGYVMRLIAHYNLNKAQALAC</sequence>
<dbReference type="Proteomes" id="UP001143328">
    <property type="component" value="Unassembled WGS sequence"/>
</dbReference>
<keyword evidence="1" id="KW-1133">Transmembrane helix</keyword>
<organism evidence="2 3">
    <name type="scientific">Pseudomonas turukhanskensis</name>
    <dbReference type="NCBI Taxonomy" id="1806536"/>
    <lineage>
        <taxon>Bacteria</taxon>
        <taxon>Pseudomonadati</taxon>
        <taxon>Pseudomonadota</taxon>
        <taxon>Gammaproteobacteria</taxon>
        <taxon>Pseudomonadales</taxon>
        <taxon>Pseudomonadaceae</taxon>
        <taxon>Pseudomonas</taxon>
    </lineage>
</organism>
<dbReference type="AlphaFoldDB" id="A0A9W6KB96"/>
<gene>
    <name evidence="2" type="primary">ppyR</name>
    <name evidence="2" type="ORF">GCM10017655_39080</name>
</gene>
<feature type="transmembrane region" description="Helical" evidence="1">
    <location>
        <begin position="18"/>
        <end position="36"/>
    </location>
</feature>
<protein>
    <submittedName>
        <fullName evidence="2">Psl and pyoverdine operon regulator PpyR</fullName>
    </submittedName>
</protein>
<dbReference type="EMBL" id="BSFN01000014">
    <property type="protein sequence ID" value="GLK90844.1"/>
    <property type="molecule type" value="Genomic_DNA"/>
</dbReference>
<reference evidence="2" key="1">
    <citation type="journal article" date="2014" name="Int. J. Syst. Evol. Microbiol.">
        <title>Complete genome sequence of Corynebacterium casei LMG S-19264T (=DSM 44701T), isolated from a smear-ripened cheese.</title>
        <authorList>
            <consortium name="US DOE Joint Genome Institute (JGI-PGF)"/>
            <person name="Walter F."/>
            <person name="Albersmeier A."/>
            <person name="Kalinowski J."/>
            <person name="Ruckert C."/>
        </authorList>
    </citation>
    <scope>NUCLEOTIDE SEQUENCE</scope>
    <source>
        <strain evidence="2">VKM B-2935</strain>
    </source>
</reference>
<keyword evidence="3" id="KW-1185">Reference proteome</keyword>
<dbReference type="RefSeq" id="WP_271197017.1">
    <property type="nucleotide sequence ID" value="NZ_BSFN01000014.1"/>
</dbReference>
<reference evidence="2" key="2">
    <citation type="submission" date="2023-01" db="EMBL/GenBank/DDBJ databases">
        <authorList>
            <person name="Sun Q."/>
            <person name="Evtushenko L."/>
        </authorList>
    </citation>
    <scope>NUCLEOTIDE SEQUENCE</scope>
    <source>
        <strain evidence="2">VKM B-2935</strain>
    </source>
</reference>
<evidence type="ECO:0000313" key="2">
    <source>
        <dbReference type="EMBL" id="GLK90844.1"/>
    </source>
</evidence>
<evidence type="ECO:0000313" key="3">
    <source>
        <dbReference type="Proteomes" id="UP001143328"/>
    </source>
</evidence>
<keyword evidence="1" id="KW-0812">Transmembrane</keyword>
<feature type="transmembrane region" description="Helical" evidence="1">
    <location>
        <begin position="42"/>
        <end position="65"/>
    </location>
</feature>